<organism evidence="1 2">
    <name type="scientific">Rhodopseudomonas palustris</name>
    <dbReference type="NCBI Taxonomy" id="1076"/>
    <lineage>
        <taxon>Bacteria</taxon>
        <taxon>Pseudomonadati</taxon>
        <taxon>Pseudomonadota</taxon>
        <taxon>Alphaproteobacteria</taxon>
        <taxon>Hyphomicrobiales</taxon>
        <taxon>Nitrobacteraceae</taxon>
        <taxon>Rhodopseudomonas</taxon>
    </lineage>
</organism>
<evidence type="ECO:0008006" key="3">
    <source>
        <dbReference type="Google" id="ProtNLM"/>
    </source>
</evidence>
<dbReference type="Proteomes" id="UP000782519">
    <property type="component" value="Unassembled WGS sequence"/>
</dbReference>
<accession>A0A933RYW7</accession>
<sequence length="208" mass="23566">MANGLPLSPLEILHLYCRMLDRFFGMYLDACTGFKLHAQDMAMLAARMPSKSRVQPILFITAETNDPNDLDATYNHSETVDRIIDRNRPDGENQTLLAHSLIIFIYSIWDTQIRSAYAKSLNIAPHDVKSDAMGDLRLYRNAITHRNLKLQAPTKLFPFVDVGMVITLTSEQVNLMLSMIFDDLAQMHEGLTGERVSLIFKRPINGPT</sequence>
<reference evidence="1" key="1">
    <citation type="submission" date="2020-07" db="EMBL/GenBank/DDBJ databases">
        <title>Huge and variable diversity of episymbiotic CPR bacteria and DPANN archaea in groundwater ecosystems.</title>
        <authorList>
            <person name="He C.Y."/>
            <person name="Keren R."/>
            <person name="Whittaker M."/>
            <person name="Farag I.F."/>
            <person name="Doudna J."/>
            <person name="Cate J.H.D."/>
            <person name="Banfield J.F."/>
        </authorList>
    </citation>
    <scope>NUCLEOTIDE SEQUENCE</scope>
    <source>
        <strain evidence="1">NC_groundwater_1818_Pr3_B-0.1um_66_35</strain>
    </source>
</reference>
<gene>
    <name evidence="1" type="ORF">HZA66_06145</name>
</gene>
<dbReference type="AlphaFoldDB" id="A0A933RYW7"/>
<evidence type="ECO:0000313" key="1">
    <source>
        <dbReference type="EMBL" id="MBI5129003.1"/>
    </source>
</evidence>
<dbReference type="EMBL" id="JACRJB010000015">
    <property type="protein sequence ID" value="MBI5129003.1"/>
    <property type="molecule type" value="Genomic_DNA"/>
</dbReference>
<protein>
    <recommendedName>
        <fullName evidence="3">RiboL-PSP-HEPN domain-containing protein</fullName>
    </recommendedName>
</protein>
<evidence type="ECO:0000313" key="2">
    <source>
        <dbReference type="Proteomes" id="UP000782519"/>
    </source>
</evidence>
<proteinExistence type="predicted"/>
<comment type="caution">
    <text evidence="1">The sequence shown here is derived from an EMBL/GenBank/DDBJ whole genome shotgun (WGS) entry which is preliminary data.</text>
</comment>
<name>A0A933RYW7_RHOPL</name>